<dbReference type="InterPro" id="IPR015943">
    <property type="entry name" value="WD40/YVTN_repeat-like_dom_sf"/>
</dbReference>
<evidence type="ECO:0000256" key="15">
    <source>
        <dbReference type="ARBA" id="ARBA00068823"/>
    </source>
</evidence>
<evidence type="ECO:0000256" key="2">
    <source>
        <dbReference type="ARBA" id="ARBA00022481"/>
    </source>
</evidence>
<dbReference type="PROSITE" id="PS50082">
    <property type="entry name" value="WD_REPEATS_2"/>
    <property type="match status" value="5"/>
</dbReference>
<dbReference type="InterPro" id="IPR036322">
    <property type="entry name" value="WD40_repeat_dom_sf"/>
</dbReference>
<evidence type="ECO:0000256" key="9">
    <source>
        <dbReference type="ARBA" id="ARBA00022990"/>
    </source>
</evidence>
<evidence type="ECO:0000256" key="18">
    <source>
        <dbReference type="PROSITE-ProRule" id="PRU00221"/>
    </source>
</evidence>
<comment type="function">
    <text evidence="12">Essential for both cleavage and polyadenylation of pre-mRNA 3' ends.</text>
</comment>
<dbReference type="EMBL" id="CAJFCJ010000015">
    <property type="protein sequence ID" value="CAD5121786.1"/>
    <property type="molecule type" value="Genomic_DNA"/>
</dbReference>
<evidence type="ECO:0000256" key="14">
    <source>
        <dbReference type="ARBA" id="ARBA00063159"/>
    </source>
</evidence>
<name>A0A7I8W0V9_9ANNE</name>
<feature type="repeat" description="WD" evidence="18">
    <location>
        <begin position="151"/>
        <end position="183"/>
    </location>
</feature>
<dbReference type="GO" id="GO:0005581">
    <property type="term" value="C:collagen trimer"/>
    <property type="evidence" value="ECO:0007669"/>
    <property type="project" value="UniProtKB-KW"/>
</dbReference>
<dbReference type="Pfam" id="PF00400">
    <property type="entry name" value="WD40"/>
    <property type="match status" value="6"/>
</dbReference>
<proteinExistence type="inferred from homology"/>
<keyword evidence="9" id="KW-0007">Acetylation</keyword>
<keyword evidence="7" id="KW-0677">Repeat</keyword>
<feature type="compositionally biased region" description="Basic residues" evidence="19">
    <location>
        <begin position="662"/>
        <end position="690"/>
    </location>
</feature>
<dbReference type="GO" id="GO:0031124">
    <property type="term" value="P:mRNA 3'-end processing"/>
    <property type="evidence" value="ECO:0007669"/>
    <property type="project" value="InterPro"/>
</dbReference>
<keyword evidence="6" id="KW-0507">mRNA processing</keyword>
<dbReference type="FunFam" id="2.130.10.10:FF:000069">
    <property type="entry name" value="WD repeat domain 33"/>
    <property type="match status" value="1"/>
</dbReference>
<dbReference type="PANTHER" id="PTHR22836:SF0">
    <property type="entry name" value="PRE-MRNA 3' END PROCESSING PROTEIN WDR33"/>
    <property type="match status" value="1"/>
</dbReference>
<evidence type="ECO:0000256" key="13">
    <source>
        <dbReference type="ARBA" id="ARBA00061690"/>
    </source>
</evidence>
<comment type="similarity">
    <text evidence="13">Belongs to the WD repeat WDR33 family.</text>
</comment>
<evidence type="ECO:0000256" key="8">
    <source>
        <dbReference type="ARBA" id="ARBA00022843"/>
    </source>
</evidence>
<evidence type="ECO:0000256" key="5">
    <source>
        <dbReference type="ARBA" id="ARBA00022574"/>
    </source>
</evidence>
<feature type="compositionally biased region" description="Pro residues" evidence="19">
    <location>
        <begin position="577"/>
        <end position="591"/>
    </location>
</feature>
<dbReference type="InterPro" id="IPR045245">
    <property type="entry name" value="Pfs2-like"/>
</dbReference>
<dbReference type="InterPro" id="IPR001680">
    <property type="entry name" value="WD40_rpt"/>
</dbReference>
<gene>
    <name evidence="20" type="ORF">DGYR_LOCUS9694</name>
</gene>
<keyword evidence="10" id="KW-0176">Collagen</keyword>
<keyword evidence="8" id="KW-0832">Ubl conjugation</keyword>
<feature type="region of interest" description="Disordered" evidence="19">
    <location>
        <begin position="468"/>
        <end position="690"/>
    </location>
</feature>
<dbReference type="AlphaFoldDB" id="A0A7I8W0V9"/>
<dbReference type="CDD" id="cd00200">
    <property type="entry name" value="WD40"/>
    <property type="match status" value="1"/>
</dbReference>
<evidence type="ECO:0000256" key="1">
    <source>
        <dbReference type="ARBA" id="ARBA00004123"/>
    </source>
</evidence>
<feature type="repeat" description="WD" evidence="18">
    <location>
        <begin position="321"/>
        <end position="363"/>
    </location>
</feature>
<feature type="repeat" description="WD" evidence="18">
    <location>
        <begin position="192"/>
        <end position="224"/>
    </location>
</feature>
<dbReference type="PROSITE" id="PS50294">
    <property type="entry name" value="WD_REPEATS_REGION"/>
    <property type="match status" value="5"/>
</dbReference>
<keyword evidence="2" id="KW-0488">Methylation</keyword>
<evidence type="ECO:0000256" key="19">
    <source>
        <dbReference type="SAM" id="MobiDB-lite"/>
    </source>
</evidence>
<keyword evidence="11" id="KW-0539">Nucleus</keyword>
<organism evidence="20 21">
    <name type="scientific">Dimorphilus gyrociliatus</name>
    <dbReference type="NCBI Taxonomy" id="2664684"/>
    <lineage>
        <taxon>Eukaryota</taxon>
        <taxon>Metazoa</taxon>
        <taxon>Spiralia</taxon>
        <taxon>Lophotrochozoa</taxon>
        <taxon>Annelida</taxon>
        <taxon>Polychaeta</taxon>
        <taxon>Polychaeta incertae sedis</taxon>
        <taxon>Dinophilidae</taxon>
        <taxon>Dimorphilus</taxon>
    </lineage>
</organism>
<keyword evidence="4" id="KW-0597">Phosphoprotein</keyword>
<feature type="repeat" description="WD" evidence="18">
    <location>
        <begin position="278"/>
        <end position="319"/>
    </location>
</feature>
<dbReference type="GO" id="GO:0005847">
    <property type="term" value="C:mRNA cleavage and polyadenylation specificity factor complex"/>
    <property type="evidence" value="ECO:0007669"/>
    <property type="project" value="TreeGrafter"/>
</dbReference>
<accession>A0A7I8W0V9</accession>
<dbReference type="FunFam" id="2.130.10.10:FF:000077">
    <property type="entry name" value="WD repeat domain 33"/>
    <property type="match status" value="1"/>
</dbReference>
<dbReference type="SUPFAM" id="SSF50978">
    <property type="entry name" value="WD40 repeat-like"/>
    <property type="match status" value="1"/>
</dbReference>
<evidence type="ECO:0000256" key="12">
    <source>
        <dbReference type="ARBA" id="ARBA00058681"/>
    </source>
</evidence>
<feature type="repeat" description="WD" evidence="18">
    <location>
        <begin position="365"/>
        <end position="397"/>
    </location>
</feature>
<keyword evidence="3" id="KW-1017">Isopeptide bond</keyword>
<evidence type="ECO:0000256" key="7">
    <source>
        <dbReference type="ARBA" id="ARBA00022737"/>
    </source>
</evidence>
<evidence type="ECO:0000256" key="11">
    <source>
        <dbReference type="ARBA" id="ARBA00023242"/>
    </source>
</evidence>
<reference evidence="20 21" key="1">
    <citation type="submission" date="2020-08" db="EMBL/GenBank/DDBJ databases">
        <authorList>
            <person name="Hejnol A."/>
        </authorList>
    </citation>
    <scope>NUCLEOTIDE SEQUENCE [LARGE SCALE GENOMIC DNA]</scope>
</reference>
<protein>
    <recommendedName>
        <fullName evidence="15">pre-mRNA 3' end processing protein WDR33</fullName>
    </recommendedName>
    <alternativeName>
        <fullName evidence="16">WD repeat-containing protein 33</fullName>
    </alternativeName>
    <alternativeName>
        <fullName evidence="17">WD repeat-containing protein of 146 kDa</fullName>
    </alternativeName>
</protein>
<evidence type="ECO:0000256" key="17">
    <source>
        <dbReference type="ARBA" id="ARBA00076133"/>
    </source>
</evidence>
<comment type="subcellular location">
    <subcellularLocation>
        <location evidence="1">Nucleus</location>
    </subcellularLocation>
</comment>
<evidence type="ECO:0000256" key="16">
    <source>
        <dbReference type="ARBA" id="ARBA00075792"/>
    </source>
</evidence>
<dbReference type="PANTHER" id="PTHR22836">
    <property type="entry name" value="WD40 REPEAT PROTEIN"/>
    <property type="match status" value="1"/>
</dbReference>
<evidence type="ECO:0000313" key="21">
    <source>
        <dbReference type="Proteomes" id="UP000549394"/>
    </source>
</evidence>
<keyword evidence="5 18" id="KW-0853">WD repeat</keyword>
<evidence type="ECO:0000256" key="4">
    <source>
        <dbReference type="ARBA" id="ARBA00022553"/>
    </source>
</evidence>
<dbReference type="FunFam" id="2.130.10.10:FF:000085">
    <property type="entry name" value="WD repeat domain 33"/>
    <property type="match status" value="1"/>
</dbReference>
<keyword evidence="21" id="KW-1185">Reference proteome</keyword>
<evidence type="ECO:0000256" key="6">
    <source>
        <dbReference type="ARBA" id="ARBA00022664"/>
    </source>
</evidence>
<evidence type="ECO:0000256" key="3">
    <source>
        <dbReference type="ARBA" id="ARBA00022499"/>
    </source>
</evidence>
<comment type="caution">
    <text evidence="20">The sequence shown here is derived from an EMBL/GenBank/DDBJ whole genome shotgun (WGS) entry which is preliminary data.</text>
</comment>
<dbReference type="SMART" id="SM00320">
    <property type="entry name" value="WD40"/>
    <property type="match status" value="7"/>
</dbReference>
<evidence type="ECO:0000313" key="20">
    <source>
        <dbReference type="EMBL" id="CAD5121786.1"/>
    </source>
</evidence>
<feature type="compositionally biased region" description="Basic and acidic residues" evidence="19">
    <location>
        <begin position="600"/>
        <end position="645"/>
    </location>
</feature>
<dbReference type="OrthoDB" id="16717at2759"/>
<comment type="subunit">
    <text evidence="14">Component of the cleavage and polyadenylation specificity factor (CPSF) module of the pre-mRNA 3'-end processing complex. Interacts with CPSF3/CPSF73.</text>
</comment>
<sequence>MDNTMDLKPENLGKAYPRVSWPPRVPFHHSPYRQHERNTNGRKRSIYRKTIDYNAAMILYLENRIWQRDRRDIRLTQPDKLYSQNLTPCMDMLNKPMNAVCTKFIRQSTNKSKCPIFRVVWTPEGRRLITGGSSGEFTLWNGLTFNFETILQAHDSAVRAMIWSHNDQWMVTADHNGFIKYWQSNMNNIKVYQAHKESVRGLSFCPSDSKFATASDDGTVRIYDFTRCYEERILRGHGADVKCVDWHPQKCLLASGSKDAQQPIKLWDPRNGSSLATLHAHKNTVMQLQWNNNGNWLLTASKDHLLKLYDLRNMKQELQIFKGHKKEATACSWNPIHENLFVSAGSDGSIFYWVVGQEREVGSIAEAHEGMIWTLSWHPLGHILASGSNDHSTKFWSRNRPGDLMRDKYNLNTLPVGVSEDADDMDNLQGQIVPGLGLDQITVEQINQGSNEEELDMKEHEVQTGISIPGLDIDDRSSEQSEAANTNQSQKRKQPYVKPIPKDFQRSWMDSGPVRNQMGPPPSHMEPPPPWAIENAPYGGMPPPNNYNDHMGPKPALLPRPDMHSGPGEWMGDWRDGPPPGPPHQGPPPGPNMMMGNWPRDVDEERMMMDERMRDERIHQDDRMRMDDRMPDDRMRDDMDRRDGKNFSNYHDQSFPMDQNPRRRGGRGGSRGNRRPLSRGRGNSKRGRNR</sequence>
<evidence type="ECO:0000256" key="10">
    <source>
        <dbReference type="ARBA" id="ARBA00023119"/>
    </source>
</evidence>
<feature type="compositionally biased region" description="Polar residues" evidence="19">
    <location>
        <begin position="480"/>
        <end position="489"/>
    </location>
</feature>
<feature type="compositionally biased region" description="Pro residues" evidence="19">
    <location>
        <begin position="519"/>
        <end position="531"/>
    </location>
</feature>
<dbReference type="Gene3D" id="2.130.10.10">
    <property type="entry name" value="YVTN repeat-like/Quinoprotein amine dehydrogenase"/>
    <property type="match status" value="2"/>
</dbReference>
<dbReference type="Proteomes" id="UP000549394">
    <property type="component" value="Unassembled WGS sequence"/>
</dbReference>